<comment type="similarity">
    <text evidence="2 7">Belongs to the major facilitator superfamily. Sugar transporter (TC 2.A.1.1) family.</text>
</comment>
<keyword evidence="3 7" id="KW-0813">Transport</keyword>
<reference evidence="10" key="1">
    <citation type="journal article" date="2020" name="Stud. Mycol.">
        <title>101 Dothideomycetes genomes: a test case for predicting lifestyles and emergence of pathogens.</title>
        <authorList>
            <person name="Haridas S."/>
            <person name="Albert R."/>
            <person name="Binder M."/>
            <person name="Bloem J."/>
            <person name="Labutti K."/>
            <person name="Salamov A."/>
            <person name="Andreopoulos B."/>
            <person name="Baker S."/>
            <person name="Barry K."/>
            <person name="Bills G."/>
            <person name="Bluhm B."/>
            <person name="Cannon C."/>
            <person name="Castanera R."/>
            <person name="Culley D."/>
            <person name="Daum C."/>
            <person name="Ezra D."/>
            <person name="Gonzalez J."/>
            <person name="Henrissat B."/>
            <person name="Kuo A."/>
            <person name="Liang C."/>
            <person name="Lipzen A."/>
            <person name="Lutzoni F."/>
            <person name="Magnuson J."/>
            <person name="Mondo S."/>
            <person name="Nolan M."/>
            <person name="Ohm R."/>
            <person name="Pangilinan J."/>
            <person name="Park H.-J."/>
            <person name="Ramirez L."/>
            <person name="Alfaro M."/>
            <person name="Sun H."/>
            <person name="Tritt A."/>
            <person name="Yoshinaga Y."/>
            <person name="Zwiers L.-H."/>
            <person name="Turgeon B."/>
            <person name="Goodwin S."/>
            <person name="Spatafora J."/>
            <person name="Crous P."/>
            <person name="Grigoriev I."/>
        </authorList>
    </citation>
    <scope>NUCLEOTIDE SEQUENCE</scope>
    <source>
        <strain evidence="10">CBS 113389</strain>
    </source>
</reference>
<evidence type="ECO:0000256" key="1">
    <source>
        <dbReference type="ARBA" id="ARBA00004141"/>
    </source>
</evidence>
<feature type="transmembrane region" description="Helical" evidence="8">
    <location>
        <begin position="158"/>
        <end position="180"/>
    </location>
</feature>
<dbReference type="GO" id="GO:0005351">
    <property type="term" value="F:carbohydrate:proton symporter activity"/>
    <property type="evidence" value="ECO:0007669"/>
    <property type="project" value="TreeGrafter"/>
</dbReference>
<keyword evidence="11" id="KW-1185">Reference proteome</keyword>
<dbReference type="GO" id="GO:0016020">
    <property type="term" value="C:membrane"/>
    <property type="evidence" value="ECO:0007669"/>
    <property type="project" value="UniProtKB-SubCell"/>
</dbReference>
<dbReference type="EMBL" id="MU001635">
    <property type="protein sequence ID" value="KAF2483288.1"/>
    <property type="molecule type" value="Genomic_DNA"/>
</dbReference>
<feature type="transmembrane region" description="Helical" evidence="8">
    <location>
        <begin position="315"/>
        <end position="336"/>
    </location>
</feature>
<dbReference type="InterPro" id="IPR005829">
    <property type="entry name" value="Sugar_transporter_CS"/>
</dbReference>
<dbReference type="PROSITE" id="PS00217">
    <property type="entry name" value="SUGAR_TRANSPORT_2"/>
    <property type="match status" value="1"/>
</dbReference>
<dbReference type="InterPro" id="IPR005828">
    <property type="entry name" value="MFS_sugar_transport-like"/>
</dbReference>
<feature type="transmembrane region" description="Helical" evidence="8">
    <location>
        <begin position="379"/>
        <end position="400"/>
    </location>
</feature>
<evidence type="ECO:0000256" key="4">
    <source>
        <dbReference type="ARBA" id="ARBA00022692"/>
    </source>
</evidence>
<keyword evidence="5 8" id="KW-1133">Transmembrane helix</keyword>
<dbReference type="AlphaFoldDB" id="A0A6A6PT56"/>
<proteinExistence type="inferred from homology"/>
<evidence type="ECO:0000256" key="3">
    <source>
        <dbReference type="ARBA" id="ARBA00022448"/>
    </source>
</evidence>
<keyword evidence="6 8" id="KW-0472">Membrane</keyword>
<feature type="transmembrane region" description="Helical" evidence="8">
    <location>
        <begin position="133"/>
        <end position="152"/>
    </location>
</feature>
<name>A0A6A6PT56_9PEZI</name>
<dbReference type="InterPro" id="IPR036259">
    <property type="entry name" value="MFS_trans_sf"/>
</dbReference>
<evidence type="ECO:0000256" key="8">
    <source>
        <dbReference type="SAM" id="Phobius"/>
    </source>
</evidence>
<protein>
    <submittedName>
        <fullName evidence="10">General substrate transporter</fullName>
    </submittedName>
</protein>
<dbReference type="PANTHER" id="PTHR48022:SF56">
    <property type="entry name" value="MAJOR FACILITATOR SUPERFAMILY (MFS) PROFILE DOMAIN-CONTAINING PROTEIN-RELATED"/>
    <property type="match status" value="1"/>
</dbReference>
<keyword evidence="4 8" id="KW-0812">Transmembrane</keyword>
<feature type="transmembrane region" description="Helical" evidence="8">
    <location>
        <begin position="412"/>
        <end position="433"/>
    </location>
</feature>
<feature type="transmembrane region" description="Helical" evidence="8">
    <location>
        <begin position="478"/>
        <end position="496"/>
    </location>
</feature>
<dbReference type="Pfam" id="PF00083">
    <property type="entry name" value="Sugar_tr"/>
    <property type="match status" value="1"/>
</dbReference>
<evidence type="ECO:0000259" key="9">
    <source>
        <dbReference type="PROSITE" id="PS50850"/>
    </source>
</evidence>
<evidence type="ECO:0000313" key="11">
    <source>
        <dbReference type="Proteomes" id="UP000799767"/>
    </source>
</evidence>
<dbReference type="PANTHER" id="PTHR48022">
    <property type="entry name" value="PLASTIDIC GLUCOSE TRANSPORTER 4"/>
    <property type="match status" value="1"/>
</dbReference>
<feature type="transmembrane region" description="Helical" evidence="8">
    <location>
        <begin position="445"/>
        <end position="466"/>
    </location>
</feature>
<dbReference type="OrthoDB" id="6612291at2759"/>
<dbReference type="GeneID" id="54470553"/>
<feature type="transmembrane region" description="Helical" evidence="8">
    <location>
        <begin position="54"/>
        <end position="75"/>
    </location>
</feature>
<dbReference type="FunFam" id="1.20.1250.20:FF:000149">
    <property type="entry name" value="MFS transporter, SP family, general alpha glucoside:H+ symporter"/>
    <property type="match status" value="1"/>
</dbReference>
<evidence type="ECO:0000256" key="2">
    <source>
        <dbReference type="ARBA" id="ARBA00010992"/>
    </source>
</evidence>
<dbReference type="InterPro" id="IPR020846">
    <property type="entry name" value="MFS_dom"/>
</dbReference>
<organism evidence="10 11">
    <name type="scientific">Neohortaea acidophila</name>
    <dbReference type="NCBI Taxonomy" id="245834"/>
    <lineage>
        <taxon>Eukaryota</taxon>
        <taxon>Fungi</taxon>
        <taxon>Dikarya</taxon>
        <taxon>Ascomycota</taxon>
        <taxon>Pezizomycotina</taxon>
        <taxon>Dothideomycetes</taxon>
        <taxon>Dothideomycetidae</taxon>
        <taxon>Mycosphaerellales</taxon>
        <taxon>Teratosphaeriaceae</taxon>
        <taxon>Neohortaea</taxon>
    </lineage>
</organism>
<feature type="transmembrane region" description="Helical" evidence="8">
    <location>
        <begin position="356"/>
        <end position="374"/>
    </location>
</feature>
<gene>
    <name evidence="10" type="ORF">BDY17DRAFT_144699</name>
</gene>
<evidence type="ECO:0000256" key="6">
    <source>
        <dbReference type="ARBA" id="ARBA00023136"/>
    </source>
</evidence>
<comment type="subcellular location">
    <subcellularLocation>
        <location evidence="1">Membrane</location>
        <topology evidence="1">Multi-pass membrane protein</topology>
    </subcellularLocation>
</comment>
<accession>A0A6A6PT56</accession>
<dbReference type="InterPro" id="IPR003663">
    <property type="entry name" value="Sugar/inositol_transpt"/>
</dbReference>
<evidence type="ECO:0000313" key="10">
    <source>
        <dbReference type="EMBL" id="KAF2483288.1"/>
    </source>
</evidence>
<feature type="transmembrane region" description="Helical" evidence="8">
    <location>
        <begin position="231"/>
        <end position="252"/>
    </location>
</feature>
<dbReference type="InterPro" id="IPR050360">
    <property type="entry name" value="MFS_Sugar_Transporters"/>
</dbReference>
<dbReference type="SUPFAM" id="SSF103473">
    <property type="entry name" value="MFS general substrate transporter"/>
    <property type="match status" value="1"/>
</dbReference>
<dbReference type="PROSITE" id="PS50850">
    <property type="entry name" value="MFS"/>
    <property type="match status" value="1"/>
</dbReference>
<dbReference type="Gene3D" id="1.20.1250.20">
    <property type="entry name" value="MFS general substrate transporter like domains"/>
    <property type="match status" value="1"/>
</dbReference>
<dbReference type="Proteomes" id="UP000799767">
    <property type="component" value="Unassembled WGS sequence"/>
</dbReference>
<dbReference type="NCBIfam" id="TIGR00879">
    <property type="entry name" value="SP"/>
    <property type="match status" value="1"/>
</dbReference>
<evidence type="ECO:0000256" key="7">
    <source>
        <dbReference type="RuleBase" id="RU003346"/>
    </source>
</evidence>
<sequence length="554" mass="61378">MANEKIEVETSEAIHHAPDNVASAHKIAISQAQAATDKEHRMTLLEGIRTYPKAIAWSMIISLCIVMEAFDVCLLPNFYALPQFQHTFGTLHPDGKTQISAKWQAGLSNGQSCGQIIGLVINGFVTERFGYRWTVIVCMALVAAWTSLYFTATSLTQLLVGYILSGIPFGIFQTLVISYASEVCPIALRGYLTTWVNACWGIGQLLGVGSVKGASHWNDHRAFRVPYSLQWIWPLPLSIAVFLAPESPWWLVRKGRIEDAKKSLRRLTSLKRDTNFDPDETVAMIAHTTALEQQITAGATYADCFRGTNLRRTEIVAMTWAIQNLCGNSFAGYAAYFLEQAGLSSSKALDFVLGKSAINVVGVFGAWFLISLGFGRRSLYLYGLCGLFCILMILGFLGLAPDRSAAALTTGVIMLLWACCYQLTVGTVCYSLVGELSTRRLQIKTVALGRAMYIVVAIVCNVLTPYMLNPTEWNWGNFAGFFWAGAAFFSVIYAYFRIPEPAGRTYAELDILFERKISARKFRQTEVDAFEETVEGGAIEDYQQNIAVERGEKI</sequence>
<feature type="domain" description="Major facilitator superfamily (MFS) profile" evidence="9">
    <location>
        <begin position="57"/>
        <end position="502"/>
    </location>
</feature>
<dbReference type="RefSeq" id="XP_033589858.1">
    <property type="nucleotide sequence ID" value="XM_033729551.1"/>
</dbReference>
<evidence type="ECO:0000256" key="5">
    <source>
        <dbReference type="ARBA" id="ARBA00022989"/>
    </source>
</evidence>